<name>A0ABD6CNT3_9EURY</name>
<reference evidence="3 4" key="1">
    <citation type="journal article" date="2019" name="Int. J. Syst. Evol. Microbiol.">
        <title>The Global Catalogue of Microorganisms (GCM) 10K type strain sequencing project: providing services to taxonomists for standard genome sequencing and annotation.</title>
        <authorList>
            <consortium name="The Broad Institute Genomics Platform"/>
            <consortium name="The Broad Institute Genome Sequencing Center for Infectious Disease"/>
            <person name="Wu L."/>
            <person name="Ma J."/>
        </authorList>
    </citation>
    <scope>NUCLEOTIDE SEQUENCE [LARGE SCALE GENOMIC DNA]</scope>
    <source>
        <strain evidence="3 4">CGMCC 1.12121</strain>
    </source>
</reference>
<organism evidence="3 4">
    <name type="scientific">Halobellus rarus</name>
    <dbReference type="NCBI Taxonomy" id="1126237"/>
    <lineage>
        <taxon>Archaea</taxon>
        <taxon>Methanobacteriati</taxon>
        <taxon>Methanobacteriota</taxon>
        <taxon>Stenosarchaea group</taxon>
        <taxon>Halobacteria</taxon>
        <taxon>Halobacteriales</taxon>
        <taxon>Haloferacaceae</taxon>
        <taxon>Halobellus</taxon>
    </lineage>
</organism>
<gene>
    <name evidence="3" type="ORF">ACFSBX_07570</name>
</gene>
<comment type="caution">
    <text evidence="3">The sequence shown here is derived from an EMBL/GenBank/DDBJ whole genome shotgun (WGS) entry which is preliminary data.</text>
</comment>
<dbReference type="RefSeq" id="WP_256420352.1">
    <property type="nucleotide sequence ID" value="NZ_JANHDI010000002.1"/>
</dbReference>
<evidence type="ECO:0000313" key="4">
    <source>
        <dbReference type="Proteomes" id="UP001597085"/>
    </source>
</evidence>
<dbReference type="AlphaFoldDB" id="A0ABD6CNT3"/>
<evidence type="ECO:0000313" key="3">
    <source>
        <dbReference type="EMBL" id="MFD1598815.1"/>
    </source>
</evidence>
<evidence type="ECO:0000259" key="2">
    <source>
        <dbReference type="Pfam" id="PF24035"/>
    </source>
</evidence>
<dbReference type="Gene3D" id="1.10.10.10">
    <property type="entry name" value="Winged helix-like DNA-binding domain superfamily/Winged helix DNA-binding domain"/>
    <property type="match status" value="1"/>
</dbReference>
<feature type="domain" description="DUF7344" evidence="2">
    <location>
        <begin position="32"/>
        <end position="105"/>
    </location>
</feature>
<proteinExistence type="predicted"/>
<protein>
    <submittedName>
        <fullName evidence="3">ArsR family transcriptional regulator</fullName>
    </submittedName>
</protein>
<keyword evidence="4" id="KW-1185">Reference proteome</keyword>
<accession>A0ABD6CNT3</accession>
<evidence type="ECO:0000256" key="1">
    <source>
        <dbReference type="SAM" id="MobiDB-lite"/>
    </source>
</evidence>
<dbReference type="EMBL" id="JBHUDK010000006">
    <property type="protein sequence ID" value="MFD1598815.1"/>
    <property type="molecule type" value="Genomic_DNA"/>
</dbReference>
<dbReference type="Pfam" id="PF24035">
    <property type="entry name" value="DUF7344"/>
    <property type="match status" value="1"/>
</dbReference>
<sequence>MGDNRDESVPFDRSTRLEKPQQLSNDKIYQGLASTRRRRLLYVLREETECTVDHLADILTEWEDANGNPSPDDHKKVRIKLVHSDLPLLADAELIAYDRENELVRAEPLHPLFDAVISRSIDAEAAP</sequence>
<dbReference type="InterPro" id="IPR055768">
    <property type="entry name" value="DUF7344"/>
</dbReference>
<feature type="compositionally biased region" description="Basic and acidic residues" evidence="1">
    <location>
        <begin position="1"/>
        <end position="19"/>
    </location>
</feature>
<feature type="region of interest" description="Disordered" evidence="1">
    <location>
        <begin position="1"/>
        <end position="28"/>
    </location>
</feature>
<dbReference type="Proteomes" id="UP001597085">
    <property type="component" value="Unassembled WGS sequence"/>
</dbReference>
<dbReference type="InterPro" id="IPR036388">
    <property type="entry name" value="WH-like_DNA-bd_sf"/>
</dbReference>